<keyword evidence="7" id="KW-0998">Cell outer membrane</keyword>
<dbReference type="EMBL" id="MQUB01000001">
    <property type="protein sequence ID" value="PQB03457.1"/>
    <property type="molecule type" value="Genomic_DNA"/>
</dbReference>
<keyword evidence="3" id="KW-0813">Transport</keyword>
<dbReference type="PANTHER" id="PTHR30026:SF20">
    <property type="entry name" value="OUTER MEMBRANE PROTEIN TOLC"/>
    <property type="match status" value="1"/>
</dbReference>
<sequence>MRLLILILILYTPQLCIGQLQASAAAEEDSIVLGFREYLGYVKKYHPIAKQANLTIDAAQANLMKARGGFDPKLEVDYDAKEFKGSEYYDLLNATFKIPTWYGIELKAGFEQNDGEFLNPERTVPDDGLFNAGISVSVGRDLFINDRMATLRRAKLFQEQTAADQQLLINQLLFDASLAYFDWVKAYKEALTYEEFLQNAELRHRAVSRAVELGAQAAIDTVEAYIPVQNRTLSLEQAGINLRKAELNLSNYLWLEDQVPVILQETVKPVLELNGEIDLTLSIEERPLSDIPLDEHPKLRSMRFKVEQLEVDQKFKASRLLPVINLEYNFLTETPDVGNSFQAANYKGRIEFAFPLFLRKERGDLKLAKIKLQDASLDLISEQFRLRNKIAQVYTALDSYVVQRGLISDIVVNYERMLRAEERKFGVGDSSLFLINARETKLIDAQLKEIDLENKLFMTKAKLFNTMALPGQNI</sequence>
<comment type="subcellular location">
    <subcellularLocation>
        <location evidence="1">Cell outer membrane</location>
    </subcellularLocation>
</comment>
<evidence type="ECO:0000256" key="3">
    <source>
        <dbReference type="ARBA" id="ARBA00022448"/>
    </source>
</evidence>
<dbReference type="InterPro" id="IPR051906">
    <property type="entry name" value="TolC-like"/>
</dbReference>
<name>A0A2S7KTE3_9FLAO</name>
<evidence type="ECO:0000256" key="5">
    <source>
        <dbReference type="ARBA" id="ARBA00022692"/>
    </source>
</evidence>
<proteinExistence type="inferred from homology"/>
<evidence type="ECO:0000313" key="9">
    <source>
        <dbReference type="EMBL" id="PQB05887.1"/>
    </source>
</evidence>
<dbReference type="GO" id="GO:0015562">
    <property type="term" value="F:efflux transmembrane transporter activity"/>
    <property type="evidence" value="ECO:0007669"/>
    <property type="project" value="InterPro"/>
</dbReference>
<keyword evidence="4" id="KW-1134">Transmembrane beta strand</keyword>
<dbReference type="Proteomes" id="UP000239800">
    <property type="component" value="Unassembled WGS sequence"/>
</dbReference>
<dbReference type="InterPro" id="IPR003423">
    <property type="entry name" value="OMP_efflux"/>
</dbReference>
<dbReference type="Gene3D" id="1.20.1600.10">
    <property type="entry name" value="Outer membrane efflux proteins (OEP)"/>
    <property type="match status" value="1"/>
</dbReference>
<dbReference type="RefSeq" id="WP_104811380.1">
    <property type="nucleotide sequence ID" value="NZ_MQUB01000001.1"/>
</dbReference>
<keyword evidence="10" id="KW-1185">Reference proteome</keyword>
<comment type="caution">
    <text evidence="9">The sequence shown here is derived from an EMBL/GenBank/DDBJ whole genome shotgun (WGS) entry which is preliminary data.</text>
</comment>
<evidence type="ECO:0000313" key="8">
    <source>
        <dbReference type="EMBL" id="PQB03457.1"/>
    </source>
</evidence>
<evidence type="ECO:0000256" key="7">
    <source>
        <dbReference type="ARBA" id="ARBA00023237"/>
    </source>
</evidence>
<gene>
    <name evidence="8" type="ORF">BST85_00030</name>
    <name evidence="9" type="ORF">BST85_14000</name>
</gene>
<organism evidence="9 10">
    <name type="scientific">Aureitalea marina</name>
    <dbReference type="NCBI Taxonomy" id="930804"/>
    <lineage>
        <taxon>Bacteria</taxon>
        <taxon>Pseudomonadati</taxon>
        <taxon>Bacteroidota</taxon>
        <taxon>Flavobacteriia</taxon>
        <taxon>Flavobacteriales</taxon>
        <taxon>Flavobacteriaceae</taxon>
        <taxon>Aureitalea</taxon>
    </lineage>
</organism>
<dbReference type="AlphaFoldDB" id="A0A2S7KTE3"/>
<dbReference type="OrthoDB" id="581172at2"/>
<evidence type="ECO:0000256" key="1">
    <source>
        <dbReference type="ARBA" id="ARBA00004442"/>
    </source>
</evidence>
<protein>
    <submittedName>
        <fullName evidence="9">Transporter</fullName>
    </submittedName>
</protein>
<evidence type="ECO:0000256" key="6">
    <source>
        <dbReference type="ARBA" id="ARBA00023136"/>
    </source>
</evidence>
<keyword evidence="5" id="KW-0812">Transmembrane</keyword>
<dbReference type="GO" id="GO:0009279">
    <property type="term" value="C:cell outer membrane"/>
    <property type="evidence" value="ECO:0007669"/>
    <property type="project" value="UniProtKB-SubCell"/>
</dbReference>
<dbReference type="EMBL" id="MQUB01000001">
    <property type="protein sequence ID" value="PQB05887.1"/>
    <property type="molecule type" value="Genomic_DNA"/>
</dbReference>
<dbReference type="GO" id="GO:1990281">
    <property type="term" value="C:efflux pump complex"/>
    <property type="evidence" value="ECO:0007669"/>
    <property type="project" value="TreeGrafter"/>
</dbReference>
<comment type="similarity">
    <text evidence="2">Belongs to the outer membrane factor (OMF) (TC 1.B.17) family.</text>
</comment>
<keyword evidence="6" id="KW-0472">Membrane</keyword>
<dbReference type="PANTHER" id="PTHR30026">
    <property type="entry name" value="OUTER MEMBRANE PROTEIN TOLC"/>
    <property type="match status" value="1"/>
</dbReference>
<dbReference type="SUPFAM" id="SSF56954">
    <property type="entry name" value="Outer membrane efflux proteins (OEP)"/>
    <property type="match status" value="1"/>
</dbReference>
<reference evidence="9 10" key="1">
    <citation type="submission" date="2016-11" db="EMBL/GenBank/DDBJ databases">
        <title>Trade-off between light-utilization and light-protection in marine flavobacteria.</title>
        <authorList>
            <person name="Kumagai Y."/>
        </authorList>
    </citation>
    <scope>NUCLEOTIDE SEQUENCE [LARGE SCALE GENOMIC DNA]</scope>
    <source>
        <strain evidence="9 10">NBRC 107741</strain>
    </source>
</reference>
<evidence type="ECO:0000256" key="2">
    <source>
        <dbReference type="ARBA" id="ARBA00007613"/>
    </source>
</evidence>
<accession>A0A2S7KTE3</accession>
<dbReference type="Pfam" id="PF02321">
    <property type="entry name" value="OEP"/>
    <property type="match status" value="1"/>
</dbReference>
<dbReference type="GO" id="GO:0015288">
    <property type="term" value="F:porin activity"/>
    <property type="evidence" value="ECO:0007669"/>
    <property type="project" value="TreeGrafter"/>
</dbReference>
<evidence type="ECO:0000313" key="10">
    <source>
        <dbReference type="Proteomes" id="UP000239800"/>
    </source>
</evidence>
<evidence type="ECO:0000256" key="4">
    <source>
        <dbReference type="ARBA" id="ARBA00022452"/>
    </source>
</evidence>